<name>A0A8H5GNK1_9AGAR</name>
<comment type="caution">
    <text evidence="3">The sequence shown here is derived from an EMBL/GenBank/DDBJ whole genome shotgun (WGS) entry which is preliminary data.</text>
</comment>
<feature type="domain" description="CxC5 like cysteine cluster associated with KDZ" evidence="1">
    <location>
        <begin position="59"/>
        <end position="160"/>
    </location>
</feature>
<protein>
    <recommendedName>
        <fullName evidence="5">CxC6 like cysteine cluster associated with KDZ domain-containing protein</fullName>
    </recommendedName>
</protein>
<dbReference type="InterPro" id="IPR040898">
    <property type="entry name" value="CxC6"/>
</dbReference>
<feature type="domain" description="CxC6 like cysteine cluster associated with KDZ" evidence="2">
    <location>
        <begin position="256"/>
        <end position="302"/>
    </location>
</feature>
<evidence type="ECO:0000313" key="3">
    <source>
        <dbReference type="EMBL" id="KAF5368066.1"/>
    </source>
</evidence>
<keyword evidence="4" id="KW-1185">Reference proteome</keyword>
<evidence type="ECO:0000313" key="4">
    <source>
        <dbReference type="Proteomes" id="UP000559256"/>
    </source>
</evidence>
<dbReference type="OrthoDB" id="2639189at2759"/>
<dbReference type="Pfam" id="PF18718">
    <property type="entry name" value="CxC5"/>
    <property type="match status" value="1"/>
</dbReference>
<dbReference type="AlphaFoldDB" id="A0A8H5GNK1"/>
<proteinExistence type="predicted"/>
<dbReference type="Proteomes" id="UP000559256">
    <property type="component" value="Unassembled WGS sequence"/>
</dbReference>
<dbReference type="EMBL" id="JAACJM010000017">
    <property type="protein sequence ID" value="KAF5368066.1"/>
    <property type="molecule type" value="Genomic_DNA"/>
</dbReference>
<evidence type="ECO:0000259" key="1">
    <source>
        <dbReference type="Pfam" id="PF18718"/>
    </source>
</evidence>
<gene>
    <name evidence="3" type="ORF">D9758_004456</name>
</gene>
<reference evidence="3 4" key="1">
    <citation type="journal article" date="2020" name="ISME J.">
        <title>Uncovering the hidden diversity of litter-decomposition mechanisms in mushroom-forming fungi.</title>
        <authorList>
            <person name="Floudas D."/>
            <person name="Bentzer J."/>
            <person name="Ahren D."/>
            <person name="Johansson T."/>
            <person name="Persson P."/>
            <person name="Tunlid A."/>
        </authorList>
    </citation>
    <scope>NUCLEOTIDE SEQUENCE [LARGE SCALE GENOMIC DNA]</scope>
    <source>
        <strain evidence="3 4">CBS 291.85</strain>
    </source>
</reference>
<dbReference type="InterPro" id="IPR041539">
    <property type="entry name" value="CxC5"/>
</dbReference>
<organism evidence="3 4">
    <name type="scientific">Tetrapyrgos nigripes</name>
    <dbReference type="NCBI Taxonomy" id="182062"/>
    <lineage>
        <taxon>Eukaryota</taxon>
        <taxon>Fungi</taxon>
        <taxon>Dikarya</taxon>
        <taxon>Basidiomycota</taxon>
        <taxon>Agaricomycotina</taxon>
        <taxon>Agaricomycetes</taxon>
        <taxon>Agaricomycetidae</taxon>
        <taxon>Agaricales</taxon>
        <taxon>Marasmiineae</taxon>
        <taxon>Marasmiaceae</taxon>
        <taxon>Tetrapyrgos</taxon>
    </lineage>
</organism>
<accession>A0A8H5GNK1</accession>
<sequence length="505" mass="58228">MSKPAGLPSPAIYGIQTTFFKVYKGIKHCRGYSKHMEAGYILFFGTSILPEPLAPNVLEHEGVLYTRDQGAVAVRIHQITCEGCRVVYHHDYYIVNDPDLGLRMRVYCDMDVAYSGRALPEVIQVATHHFVEVSVALAWRYSMLFSWTSASGCAEAYKACDTYGNVPLSWPISPSLCTEYIYDAFKVISLLEFHHSHSLCLRVPQTIDQAERFNNAMLSMNEYINVQGQLEVNHRCEKCVRRWINETGNEQEIFAVPLSTTKVTFCTTHFAEENRCRVNGCTALVTQGSKTCSNLEHKAAERKYKEVGQSIFQLKRRYGVSDSGWNEGEDMDSGNGIEVEIIQEGQKSKMFYHSEAFSLVAAFCKNTFQSRRKPDHFIYDTNCILSKYVWNPGNSEMCTFFKDIKLAVDVFHFKSKHKEEDEYCGQNCNPVDFPELLYVDQNGKLKWYFNTSIAGQTNAWFGRYQPLCREMGCIFYEFFLNQMIMMYNVEKRKQLERDGYKPSYW</sequence>
<evidence type="ECO:0008006" key="5">
    <source>
        <dbReference type="Google" id="ProtNLM"/>
    </source>
</evidence>
<dbReference type="Pfam" id="PF18721">
    <property type="entry name" value="CxC6"/>
    <property type="match status" value="1"/>
</dbReference>
<evidence type="ECO:0000259" key="2">
    <source>
        <dbReference type="Pfam" id="PF18721"/>
    </source>
</evidence>